<keyword evidence="13" id="KW-1185">Reference proteome</keyword>
<feature type="domain" description="C2H2-type" evidence="11">
    <location>
        <begin position="428"/>
        <end position="455"/>
    </location>
</feature>
<keyword evidence="6" id="KW-0805">Transcription regulation</keyword>
<dbReference type="FunFam" id="3.30.160.60:FF:000072">
    <property type="entry name" value="zinc finger protein 143 isoform X1"/>
    <property type="match status" value="1"/>
</dbReference>
<gene>
    <name evidence="12" type="ORF">HERILL_LOCUS9575</name>
</gene>
<feature type="domain" description="C2H2-type" evidence="11">
    <location>
        <begin position="232"/>
        <end position="259"/>
    </location>
</feature>
<dbReference type="FunFam" id="3.30.160.60:FF:000690">
    <property type="entry name" value="Zinc finger protein 354C"/>
    <property type="match status" value="1"/>
</dbReference>
<evidence type="ECO:0000259" key="11">
    <source>
        <dbReference type="PROSITE" id="PS50157"/>
    </source>
</evidence>
<dbReference type="Pfam" id="PF12756">
    <property type="entry name" value="zf-C2H2_2"/>
    <property type="match status" value="1"/>
</dbReference>
<evidence type="ECO:0000256" key="1">
    <source>
        <dbReference type="ARBA" id="ARBA00004123"/>
    </source>
</evidence>
<dbReference type="PROSITE" id="PS50157">
    <property type="entry name" value="ZINC_FINGER_C2H2_2"/>
    <property type="match status" value="9"/>
</dbReference>
<dbReference type="Pfam" id="PF00096">
    <property type="entry name" value="zf-C2H2"/>
    <property type="match status" value="7"/>
</dbReference>
<keyword evidence="7" id="KW-0238">DNA-binding</keyword>
<keyword evidence="5" id="KW-0862">Zinc</keyword>
<evidence type="ECO:0000256" key="5">
    <source>
        <dbReference type="ARBA" id="ARBA00022833"/>
    </source>
</evidence>
<protein>
    <recommendedName>
        <fullName evidence="11">C2H2-type domain-containing protein</fullName>
    </recommendedName>
</protein>
<dbReference type="GO" id="GO:0040029">
    <property type="term" value="P:epigenetic regulation of gene expression"/>
    <property type="evidence" value="ECO:0007669"/>
    <property type="project" value="UniProtKB-ARBA"/>
</dbReference>
<dbReference type="FunFam" id="3.30.160.60:FF:001465">
    <property type="entry name" value="Zinc finger protein 560"/>
    <property type="match status" value="1"/>
</dbReference>
<keyword evidence="3" id="KW-0677">Repeat</keyword>
<dbReference type="Gene3D" id="3.30.160.60">
    <property type="entry name" value="Classic Zinc Finger"/>
    <property type="match status" value="8"/>
</dbReference>
<feature type="domain" description="C2H2-type" evidence="11">
    <location>
        <begin position="61"/>
        <end position="89"/>
    </location>
</feature>
<dbReference type="GO" id="GO:0008270">
    <property type="term" value="F:zinc ion binding"/>
    <property type="evidence" value="ECO:0007669"/>
    <property type="project" value="UniProtKB-KW"/>
</dbReference>
<evidence type="ECO:0000256" key="10">
    <source>
        <dbReference type="PROSITE-ProRule" id="PRU00042"/>
    </source>
</evidence>
<evidence type="ECO:0000256" key="4">
    <source>
        <dbReference type="ARBA" id="ARBA00022771"/>
    </source>
</evidence>
<dbReference type="FunFam" id="3.30.160.60:FF:001289">
    <property type="entry name" value="Zinc finger protein 574"/>
    <property type="match status" value="1"/>
</dbReference>
<feature type="domain" description="C2H2-type" evidence="11">
    <location>
        <begin position="316"/>
        <end position="343"/>
    </location>
</feature>
<feature type="domain" description="C2H2-type" evidence="11">
    <location>
        <begin position="400"/>
        <end position="427"/>
    </location>
</feature>
<evidence type="ECO:0000256" key="7">
    <source>
        <dbReference type="ARBA" id="ARBA00023125"/>
    </source>
</evidence>
<dbReference type="SUPFAM" id="SSF57667">
    <property type="entry name" value="beta-beta-alpha zinc fingers"/>
    <property type="match status" value="4"/>
</dbReference>
<dbReference type="Proteomes" id="UP000594454">
    <property type="component" value="Chromosome 4"/>
</dbReference>
<feature type="domain" description="C2H2-type" evidence="11">
    <location>
        <begin position="344"/>
        <end position="371"/>
    </location>
</feature>
<evidence type="ECO:0000313" key="13">
    <source>
        <dbReference type="Proteomes" id="UP000594454"/>
    </source>
</evidence>
<organism evidence="12 13">
    <name type="scientific">Hermetia illucens</name>
    <name type="common">Black soldier fly</name>
    <dbReference type="NCBI Taxonomy" id="343691"/>
    <lineage>
        <taxon>Eukaryota</taxon>
        <taxon>Metazoa</taxon>
        <taxon>Ecdysozoa</taxon>
        <taxon>Arthropoda</taxon>
        <taxon>Hexapoda</taxon>
        <taxon>Insecta</taxon>
        <taxon>Pterygota</taxon>
        <taxon>Neoptera</taxon>
        <taxon>Endopterygota</taxon>
        <taxon>Diptera</taxon>
        <taxon>Brachycera</taxon>
        <taxon>Stratiomyomorpha</taxon>
        <taxon>Stratiomyidae</taxon>
        <taxon>Hermetiinae</taxon>
        <taxon>Hermetia</taxon>
    </lineage>
</organism>
<dbReference type="SMART" id="SM00355">
    <property type="entry name" value="ZnF_C2H2"/>
    <property type="match status" value="10"/>
</dbReference>
<dbReference type="GO" id="GO:0000122">
    <property type="term" value="P:negative regulation of transcription by RNA polymerase II"/>
    <property type="evidence" value="ECO:0007669"/>
    <property type="project" value="UniProtKB-ARBA"/>
</dbReference>
<dbReference type="AlphaFoldDB" id="A0A7R8UTP6"/>
<dbReference type="GO" id="GO:0005634">
    <property type="term" value="C:nucleus"/>
    <property type="evidence" value="ECO:0007669"/>
    <property type="project" value="UniProtKB-SubCell"/>
</dbReference>
<evidence type="ECO:0000256" key="6">
    <source>
        <dbReference type="ARBA" id="ARBA00023015"/>
    </source>
</evidence>
<dbReference type="FunFam" id="3.30.160.60:FF:000100">
    <property type="entry name" value="Zinc finger 45-like"/>
    <property type="match status" value="1"/>
</dbReference>
<evidence type="ECO:0000256" key="8">
    <source>
        <dbReference type="ARBA" id="ARBA00023163"/>
    </source>
</evidence>
<dbReference type="GO" id="GO:0003682">
    <property type="term" value="F:chromatin binding"/>
    <property type="evidence" value="ECO:0007669"/>
    <property type="project" value="UniProtKB-ARBA"/>
</dbReference>
<reference evidence="12 13" key="1">
    <citation type="submission" date="2020-11" db="EMBL/GenBank/DDBJ databases">
        <authorList>
            <person name="Wallbank WR R."/>
            <person name="Pardo Diaz C."/>
            <person name="Kozak K."/>
            <person name="Martin S."/>
            <person name="Jiggins C."/>
            <person name="Moest M."/>
            <person name="Warren A I."/>
            <person name="Generalovic N T."/>
            <person name="Byers J.R.P. K."/>
            <person name="Montejo-Kovacevich G."/>
            <person name="Yen C E."/>
        </authorList>
    </citation>
    <scope>NUCLEOTIDE SEQUENCE [LARGE SCALE GENOMIC DNA]</scope>
</reference>
<keyword evidence="4 10" id="KW-0863">Zinc-finger</keyword>
<proteinExistence type="predicted"/>
<feature type="domain" description="C2H2-type" evidence="11">
    <location>
        <begin position="260"/>
        <end position="287"/>
    </location>
</feature>
<keyword evidence="2" id="KW-0479">Metal-binding</keyword>
<dbReference type="OMA" id="CQQHMMI"/>
<comment type="subcellular location">
    <subcellularLocation>
        <location evidence="1">Nucleus</location>
    </subcellularLocation>
</comment>
<dbReference type="PANTHER" id="PTHR24394:SF29">
    <property type="entry name" value="MYONEURIN"/>
    <property type="match status" value="1"/>
</dbReference>
<dbReference type="InterPro" id="IPR013087">
    <property type="entry name" value="Znf_C2H2_type"/>
</dbReference>
<evidence type="ECO:0000256" key="3">
    <source>
        <dbReference type="ARBA" id="ARBA00022737"/>
    </source>
</evidence>
<dbReference type="GO" id="GO:0000981">
    <property type="term" value="F:DNA-binding transcription factor activity, RNA polymerase II-specific"/>
    <property type="evidence" value="ECO:0007669"/>
    <property type="project" value="TreeGrafter"/>
</dbReference>
<sequence length="455" mass="52340">MDALGGVYEEVNDFIIKSEPDPDTSEYDSKEWNSNSKRIVFKEDNERCGEVLVGFQGNFTLVCVLCGKQFSDLTSFGSHVHWMHLYFKSEQETSGGRKLDPLCASPIRAASKDLPDSNRENQFNAAGEVEDVTELEEKLEAEAELFEDPDESMQIDPSYDPDDDIPVKKTINRSRTTQGKEDSFCVLCGCLYKTKKSYLTHLKREHGSEILVPQADDQGIEKEITVRTPETMTCKYCDQKFSDADTFREHIGTHTGRRRFVCPYCSKTFASRYNRKTHINTHTGERPYKCTHCPKGFSDATNLEMHIRMHLRIMKYSCDYCDKRFVQSTEKKVHERTHTGEKPFQCEECGKRFISHVKLTEHGRRHKNIKNYKCEVCNKAFYSSSLLKDHMPVHTGERPFHCTVCGQNFPRKKSLRAHAQLHSNEKKYVCNTCGKAFAQCAGLYSHKKSHGDKPR</sequence>
<dbReference type="InterPro" id="IPR036236">
    <property type="entry name" value="Znf_C2H2_sf"/>
</dbReference>
<dbReference type="InterPro" id="IPR041661">
    <property type="entry name" value="ZN622/Rei1/Reh1_Znf-C2H2"/>
</dbReference>
<dbReference type="EMBL" id="LR899012">
    <property type="protein sequence ID" value="CAD7086832.1"/>
    <property type="molecule type" value="Genomic_DNA"/>
</dbReference>
<dbReference type="GO" id="GO:0000785">
    <property type="term" value="C:chromatin"/>
    <property type="evidence" value="ECO:0007669"/>
    <property type="project" value="UniProtKB-ARBA"/>
</dbReference>
<dbReference type="FunFam" id="3.30.160.60:FF:001325">
    <property type="entry name" value="zinc finger protein 200"/>
    <property type="match status" value="1"/>
</dbReference>
<name>A0A7R8UTP6_HERIL</name>
<feature type="domain" description="C2H2-type" evidence="11">
    <location>
        <begin position="372"/>
        <end position="399"/>
    </location>
</feature>
<dbReference type="InParanoid" id="A0A7R8UTP6"/>
<evidence type="ECO:0000313" key="12">
    <source>
        <dbReference type="EMBL" id="CAD7086832.1"/>
    </source>
</evidence>
<evidence type="ECO:0000256" key="9">
    <source>
        <dbReference type="ARBA" id="ARBA00023242"/>
    </source>
</evidence>
<keyword evidence="9" id="KW-0539">Nucleus</keyword>
<dbReference type="GO" id="GO:0043565">
    <property type="term" value="F:sequence-specific DNA binding"/>
    <property type="evidence" value="ECO:0007669"/>
    <property type="project" value="UniProtKB-ARBA"/>
</dbReference>
<dbReference type="PROSITE" id="PS00028">
    <property type="entry name" value="ZINC_FINGER_C2H2_1"/>
    <property type="match status" value="9"/>
</dbReference>
<dbReference type="OrthoDB" id="427030at2759"/>
<dbReference type="PANTHER" id="PTHR24394">
    <property type="entry name" value="ZINC FINGER PROTEIN"/>
    <property type="match status" value="1"/>
</dbReference>
<evidence type="ECO:0000256" key="2">
    <source>
        <dbReference type="ARBA" id="ARBA00022723"/>
    </source>
</evidence>
<keyword evidence="8" id="KW-0804">Transcription</keyword>
<feature type="domain" description="C2H2-type" evidence="11">
    <location>
        <begin position="288"/>
        <end position="310"/>
    </location>
</feature>
<accession>A0A7R8UTP6</accession>